<dbReference type="PANTHER" id="PTHR23399">
    <property type="entry name" value="DEOXYNUCLEOTIDYLTRANSFERASE TERMINAL-INTERACTING PROTEIN 1"/>
    <property type="match status" value="1"/>
</dbReference>
<dbReference type="Proteomes" id="UP000318571">
    <property type="component" value="Chromosome 2"/>
</dbReference>
<comment type="caution">
    <text evidence="7">The sequence shown here is derived from an EMBL/GenBank/DDBJ whole genome shotgun (WGS) entry which is preliminary data.</text>
</comment>
<evidence type="ECO:0000313" key="8">
    <source>
        <dbReference type="Proteomes" id="UP000318571"/>
    </source>
</evidence>
<dbReference type="GO" id="GO:0003677">
    <property type="term" value="F:DNA binding"/>
    <property type="evidence" value="ECO:0007669"/>
    <property type="project" value="UniProtKB-KW"/>
</dbReference>
<dbReference type="PANTHER" id="PTHR23399:SF2">
    <property type="entry name" value="DEOXYNUCLEOTIDYLTRANSFERASE TERMINAL-INTERACTING PROTEIN 1"/>
    <property type="match status" value="1"/>
</dbReference>
<feature type="domain" description="TdIF1 C-terminal" evidence="6">
    <location>
        <begin position="193"/>
        <end position="289"/>
    </location>
</feature>
<dbReference type="InterPro" id="IPR041384">
    <property type="entry name" value="DNTTIP1_dimer"/>
</dbReference>
<sequence length="523" mass="57024">MTKFSQRLKTLEAIGRSSIHQSLVTPASHVAMARARASALQDPREAMDLVRTLVQTNMTREIKAVMSKYAEAFFRPAFKNALANLGEDRVPPNLVEEVCAQALRSASETLFATQTMEASETHQSAGLKRPSAECGGLRPLGSPVKKKKKNSKRHEHLHDRNSKPNTDLILVSKTGKPVRREGPKWESHRLSPNSLFILGSKANKALGFGQTRGRLYIKHPEYFKYSGDQEDKEWLAKNQLMTTTGGKAYLMVLEDILELAQSPDYASHPRQQPNELIGFTVPEFMLAKMKCFIDHLKTDHSIPDESLLKYADQQFALWEEARKGLTGLSSNSSSAALAIKFEPEGPKVSNKSNGMLLSNASSTNNLELDTDEEQKVQVQEILNEIKKEEAAVAAASVSDSVATASSSGGAEDVDLGFLHGMNLNHLVREFELDASGSAAEHLSGLLSLAADDVSGEEVFPDLVHEPDDLGPNADKVNKSNSDSENSAKFAGEHREVNTSGTTVNGGSVASNTTLEALDSLQFP</sequence>
<evidence type="ECO:0000259" key="5">
    <source>
        <dbReference type="Pfam" id="PF18192"/>
    </source>
</evidence>
<organism evidence="7 8">
    <name type="scientific">Tigriopus californicus</name>
    <name type="common">Marine copepod</name>
    <dbReference type="NCBI Taxonomy" id="6832"/>
    <lineage>
        <taxon>Eukaryota</taxon>
        <taxon>Metazoa</taxon>
        <taxon>Ecdysozoa</taxon>
        <taxon>Arthropoda</taxon>
        <taxon>Crustacea</taxon>
        <taxon>Multicrustacea</taxon>
        <taxon>Hexanauplia</taxon>
        <taxon>Copepoda</taxon>
        <taxon>Harpacticoida</taxon>
        <taxon>Harpacticidae</taxon>
        <taxon>Tigriopus</taxon>
    </lineage>
</organism>
<evidence type="ECO:0000259" key="6">
    <source>
        <dbReference type="Pfam" id="PF21229"/>
    </source>
</evidence>
<feature type="region of interest" description="Disordered" evidence="4">
    <location>
        <begin position="119"/>
        <end position="164"/>
    </location>
</feature>
<name>A0A553PAR6_TIGCA</name>
<dbReference type="AlphaFoldDB" id="A0A553PAR6"/>
<dbReference type="InterPro" id="IPR049121">
    <property type="entry name" value="TdIF1_C"/>
</dbReference>
<proteinExistence type="predicted"/>
<accession>A0A553PAR6</accession>
<dbReference type="OMA" id="EXELVAS"/>
<dbReference type="GO" id="GO:0031491">
    <property type="term" value="F:nucleosome binding"/>
    <property type="evidence" value="ECO:0007669"/>
    <property type="project" value="TreeGrafter"/>
</dbReference>
<dbReference type="STRING" id="6832.A0A553PAR6"/>
<dbReference type="EMBL" id="VCGU01000005">
    <property type="protein sequence ID" value="TRY74770.1"/>
    <property type="molecule type" value="Genomic_DNA"/>
</dbReference>
<protein>
    <submittedName>
        <fullName evidence="7">Uncharacterized protein</fullName>
    </submittedName>
</protein>
<feature type="domain" description="DNTTIP1 dimerisation" evidence="5">
    <location>
        <begin position="46"/>
        <end position="106"/>
    </location>
</feature>
<evidence type="ECO:0000256" key="4">
    <source>
        <dbReference type="SAM" id="MobiDB-lite"/>
    </source>
</evidence>
<dbReference type="Pfam" id="PF21229">
    <property type="entry name" value="TdIF1_2nd"/>
    <property type="match status" value="1"/>
</dbReference>
<evidence type="ECO:0000256" key="3">
    <source>
        <dbReference type="ARBA" id="ARBA00023242"/>
    </source>
</evidence>
<dbReference type="Pfam" id="PF18192">
    <property type="entry name" value="DNTTIP1_dimer"/>
    <property type="match status" value="1"/>
</dbReference>
<keyword evidence="8" id="KW-1185">Reference proteome</keyword>
<comment type="subcellular location">
    <subcellularLocation>
        <location evidence="1">Nucleus</location>
    </subcellularLocation>
</comment>
<dbReference type="GO" id="GO:0005634">
    <property type="term" value="C:nucleus"/>
    <property type="evidence" value="ECO:0007669"/>
    <property type="project" value="UniProtKB-SubCell"/>
</dbReference>
<feature type="compositionally biased region" description="Polar residues" evidence="4">
    <location>
        <begin position="497"/>
        <end position="514"/>
    </location>
</feature>
<evidence type="ECO:0000256" key="1">
    <source>
        <dbReference type="ARBA" id="ARBA00004123"/>
    </source>
</evidence>
<feature type="region of interest" description="Disordered" evidence="4">
    <location>
        <begin position="464"/>
        <end position="523"/>
    </location>
</feature>
<reference evidence="7 8" key="1">
    <citation type="journal article" date="2018" name="Nat. Ecol. Evol.">
        <title>Genomic signatures of mitonuclear coevolution across populations of Tigriopus californicus.</title>
        <authorList>
            <person name="Barreto F.S."/>
            <person name="Watson E.T."/>
            <person name="Lima T.G."/>
            <person name="Willett C.S."/>
            <person name="Edmands S."/>
            <person name="Li W."/>
            <person name="Burton R.S."/>
        </authorList>
    </citation>
    <scope>NUCLEOTIDE SEQUENCE [LARGE SCALE GENOMIC DNA]</scope>
    <source>
        <strain evidence="7 8">San Diego</strain>
    </source>
</reference>
<feature type="compositionally biased region" description="Basic residues" evidence="4">
    <location>
        <begin position="144"/>
        <end position="155"/>
    </location>
</feature>
<keyword evidence="3" id="KW-0539">Nucleus</keyword>
<dbReference type="OrthoDB" id="5860246at2759"/>
<dbReference type="InterPro" id="IPR026064">
    <property type="entry name" value="TdIF1"/>
</dbReference>
<evidence type="ECO:0000313" key="7">
    <source>
        <dbReference type="EMBL" id="TRY74770.1"/>
    </source>
</evidence>
<evidence type="ECO:0000256" key="2">
    <source>
        <dbReference type="ARBA" id="ARBA00023125"/>
    </source>
</evidence>
<gene>
    <name evidence="7" type="ORF">TCAL_09196</name>
</gene>
<keyword evidence="2" id="KW-0238">DNA-binding</keyword>